<evidence type="ECO:0000256" key="1">
    <source>
        <dbReference type="SAM" id="MobiDB-lite"/>
    </source>
</evidence>
<keyword evidence="3" id="KW-1185">Reference proteome</keyword>
<evidence type="ECO:0000313" key="3">
    <source>
        <dbReference type="Proteomes" id="UP001239522"/>
    </source>
</evidence>
<gene>
    <name evidence="2" type="ORF">P8A18_00415</name>
</gene>
<protein>
    <submittedName>
        <fullName evidence="2">DUF5954 family protein</fullName>
    </submittedName>
</protein>
<sequence>MSEESAVPVGRPVVVRVPVEPVESAVEADALDAAVRSRGIAVRGPLFGVATQTGGERWRVVVPVTHGCPQQARDELNSALWFRAKDAAKDRAERRALLAAVARLETESLSELTVLDTRYRVVRADEYADLDKDGGLETPRPTDPEPLDPDWSRGAGRARVDEDLVLNPDAPLSPMQASERLAMRSLAYSGARFPRAVLRDSARALETHPDILFLPTAFAIVERSGKGGGWTVGSGLHASPHDARRSLDFSLTWLGPRERGLIALDAPGDADARGVLAQGAGAHDAELTELVRTSDELRAGRRNQVEVHGTTFRIARTRRLVRWGPDGPEGPRPSDVSMTTPIAMHPRLDEDGVVHFDESTQEDAAS</sequence>
<dbReference type="EMBL" id="CP120997">
    <property type="protein sequence ID" value="WLQ31994.1"/>
    <property type="molecule type" value="Genomic_DNA"/>
</dbReference>
<feature type="region of interest" description="Disordered" evidence="1">
    <location>
        <begin position="346"/>
        <end position="366"/>
    </location>
</feature>
<feature type="compositionally biased region" description="Basic and acidic residues" evidence="1">
    <location>
        <begin position="346"/>
        <end position="358"/>
    </location>
</feature>
<dbReference type="RefSeq" id="WP_306050625.1">
    <property type="nucleotide sequence ID" value="NZ_CP120997.1"/>
</dbReference>
<accession>A0ABY9HCS5</accession>
<feature type="compositionally biased region" description="Basic and acidic residues" evidence="1">
    <location>
        <begin position="130"/>
        <end position="143"/>
    </location>
</feature>
<reference evidence="2 3" key="1">
    <citation type="submission" date="2023-03" db="EMBL/GenBank/DDBJ databases">
        <title>Isolation and description of six Streptomyces strains from soil environments, able to metabolize different microbial glucans.</title>
        <authorList>
            <person name="Widen T."/>
            <person name="Larsbrink J."/>
        </authorList>
    </citation>
    <scope>NUCLEOTIDE SEQUENCE [LARGE SCALE GENOMIC DNA]</scope>
    <source>
        <strain evidence="2 3">Mut1</strain>
    </source>
</reference>
<dbReference type="Proteomes" id="UP001239522">
    <property type="component" value="Chromosome"/>
</dbReference>
<name>A0ABY9HCS5_9ACTN</name>
<dbReference type="InterPro" id="IPR045998">
    <property type="entry name" value="DUF5954"/>
</dbReference>
<organism evidence="2 3">
    <name type="scientific">Streptomyces castrisilvae</name>
    <dbReference type="NCBI Taxonomy" id="3033811"/>
    <lineage>
        <taxon>Bacteria</taxon>
        <taxon>Bacillati</taxon>
        <taxon>Actinomycetota</taxon>
        <taxon>Actinomycetes</taxon>
        <taxon>Kitasatosporales</taxon>
        <taxon>Streptomycetaceae</taxon>
        <taxon>Streptomyces</taxon>
    </lineage>
</organism>
<proteinExistence type="predicted"/>
<dbReference type="Pfam" id="PF19379">
    <property type="entry name" value="DUF5954"/>
    <property type="match status" value="1"/>
</dbReference>
<evidence type="ECO:0000313" key="2">
    <source>
        <dbReference type="EMBL" id="WLQ31994.1"/>
    </source>
</evidence>
<feature type="region of interest" description="Disordered" evidence="1">
    <location>
        <begin position="130"/>
        <end position="154"/>
    </location>
</feature>